<dbReference type="SUPFAM" id="SSF55464">
    <property type="entry name" value="Origin of replication-binding domain, RBD-like"/>
    <property type="match status" value="1"/>
</dbReference>
<dbReference type="Pfam" id="PF13604">
    <property type="entry name" value="AAA_30"/>
    <property type="match status" value="1"/>
</dbReference>
<evidence type="ECO:0000313" key="3">
    <source>
        <dbReference type="Proteomes" id="UP001597055"/>
    </source>
</evidence>
<reference evidence="3" key="1">
    <citation type="journal article" date="2019" name="Int. J. Syst. Evol. Microbiol.">
        <title>The Global Catalogue of Microorganisms (GCM) 10K type strain sequencing project: providing services to taxonomists for standard genome sequencing and annotation.</title>
        <authorList>
            <consortium name="The Broad Institute Genomics Platform"/>
            <consortium name="The Broad Institute Genome Sequencing Center for Infectious Disease"/>
            <person name="Wu L."/>
            <person name="Ma J."/>
        </authorList>
    </citation>
    <scope>NUCLEOTIDE SEQUENCE [LARGE SCALE GENOMIC DNA]</scope>
    <source>
        <strain evidence="3">CCUG 54523</strain>
    </source>
</reference>
<dbReference type="Gene3D" id="3.40.50.300">
    <property type="entry name" value="P-loop containing nucleotide triphosphate hydrolases"/>
    <property type="match status" value="2"/>
</dbReference>
<evidence type="ECO:0000313" key="2">
    <source>
        <dbReference type="EMBL" id="MFD0790222.1"/>
    </source>
</evidence>
<dbReference type="Gene3D" id="2.30.30.940">
    <property type="match status" value="1"/>
</dbReference>
<keyword evidence="3" id="KW-1185">Reference proteome</keyword>
<dbReference type="CDD" id="cd18809">
    <property type="entry name" value="SF1_C_RecD"/>
    <property type="match status" value="1"/>
</dbReference>
<dbReference type="EMBL" id="JBHTII010000001">
    <property type="protein sequence ID" value="MFD0790222.1"/>
    <property type="molecule type" value="Genomic_DNA"/>
</dbReference>
<protein>
    <submittedName>
        <fullName evidence="2">AAA family ATPase</fullName>
    </submittedName>
</protein>
<dbReference type="InterPro" id="IPR014862">
    <property type="entry name" value="TrwC"/>
</dbReference>
<dbReference type="Pfam" id="PF08751">
    <property type="entry name" value="TrwC"/>
    <property type="match status" value="1"/>
</dbReference>
<name>A0ABW3AH32_9MICO</name>
<organism evidence="2 3">
    <name type="scientific">Microbacterium insulae</name>
    <dbReference type="NCBI Taxonomy" id="483014"/>
    <lineage>
        <taxon>Bacteria</taxon>
        <taxon>Bacillati</taxon>
        <taxon>Actinomycetota</taxon>
        <taxon>Actinomycetes</taxon>
        <taxon>Micrococcales</taxon>
        <taxon>Microbacteriaceae</taxon>
        <taxon>Microbacterium</taxon>
    </lineage>
</organism>
<dbReference type="Proteomes" id="UP001597055">
    <property type="component" value="Unassembled WGS sequence"/>
</dbReference>
<proteinExistence type="predicted"/>
<comment type="caution">
    <text evidence="2">The sequence shown here is derived from an EMBL/GenBank/DDBJ whole genome shotgun (WGS) entry which is preliminary data.</text>
</comment>
<evidence type="ECO:0000259" key="1">
    <source>
        <dbReference type="Pfam" id="PF08751"/>
    </source>
</evidence>
<feature type="domain" description="TrwC relaxase" evidence="1">
    <location>
        <begin position="52"/>
        <end position="299"/>
    </location>
</feature>
<sequence>MSNAVAYATEATCDAHFGSLQGVEAALGYGGGAAVTRFVATCDAVDVDALSVGALRRWISGEDPASGEPRGRQMRSPNADLMLDGTINFPKSYSIAAIINPEIAAEFEALQDRLRDRIITTWRRDLNARRGAGGCIREDIARLEVVELQHRRSRALDPHVHRHLWLNIKVQGADGKWSNVDSRVAMKLHTVINAEGELAARTDPQWLAALAAHGYTLDSAGEISQLVEAVRPFSRRSNQIEANRLSLIAAWKELHPDTEPGPEELHHIDERAWAIGRPNKPGRLDEDAWIERVRDELAAIDPTLQCRRSPTLARAVPIGEVDRAQLAGVAVVDADDRSVSSSGRFSPWDLRAGAIRALAQSGIVTERAVVEELIDDIADRALAQTIDLIPDDEDKPAHIKALMAERTVMLKLRVAALFARLSTPGDVPARDAVVRLARALQSKTRLTDGQLDAVTALVGTDRLVTVTGPAGAGKTTILKIASHGLAAQQRRMIVVAPTKKAATVAEREIGATASSLHALLHDHGYRWRYDETGVQVWCQLAPGDVDDGGWIYSGPRQFPLQDGDRIIVDEAGMVDLQSASALAELALQTGTGIAMVGDPHQAAPVGHAGAMALLRQHANRTVELTDVHRFTDRTYAALTLRLRNAATREEALAVAVDLDAGGHVIRADSTDRARSIMVDAWLAAQHARMRTALVVGSNDEADAVNEAIQQRRVEAGELLPNRAAFGQDGQRLLEGDVVQTRRNDTHAGVQNRATWIISRIRTDRMELQNISDSTDRRRIPLDYVADHVHLAYATTVHGIQGETTDECLVGPDVDAAGLYVGLTRGRQRNHAVVIAASAGTAREAIAATLDRGVPEATVEDSRVAARTDLQRAARTAGAAHPTVVAAAAAGVDARGGPGRGL</sequence>
<accession>A0ABW3AH32</accession>
<dbReference type="RefSeq" id="WP_204977942.1">
    <property type="nucleotide sequence ID" value="NZ_JBHTII010000001.1"/>
</dbReference>
<dbReference type="SUPFAM" id="SSF52540">
    <property type="entry name" value="P-loop containing nucleoside triphosphate hydrolases"/>
    <property type="match status" value="1"/>
</dbReference>
<gene>
    <name evidence="2" type="ORF">ACFQ0P_07430</name>
</gene>
<dbReference type="InterPro" id="IPR027417">
    <property type="entry name" value="P-loop_NTPase"/>
</dbReference>